<keyword evidence="3 10" id="KW-0808">Transferase</keyword>
<evidence type="ECO:0000256" key="4">
    <source>
        <dbReference type="ARBA" id="ARBA00022692"/>
    </source>
</evidence>
<dbReference type="NCBIfam" id="TIGR00023">
    <property type="entry name" value="glycerol-3-phosphate 1-O-acyltransferase PlsY"/>
    <property type="match status" value="1"/>
</dbReference>
<dbReference type="PANTHER" id="PTHR30309">
    <property type="entry name" value="INNER MEMBRANE PROTEIN YGIH"/>
    <property type="match status" value="1"/>
</dbReference>
<feature type="transmembrane region" description="Helical" evidence="10">
    <location>
        <begin position="137"/>
        <end position="156"/>
    </location>
</feature>
<feature type="transmembrane region" description="Helical" evidence="10">
    <location>
        <begin position="106"/>
        <end position="130"/>
    </location>
</feature>
<evidence type="ECO:0000256" key="7">
    <source>
        <dbReference type="ARBA" id="ARBA00023136"/>
    </source>
</evidence>
<comment type="subcellular location">
    <subcellularLocation>
        <location evidence="10">Cell membrane</location>
        <topology evidence="10">Multi-pass membrane protein</topology>
    </subcellularLocation>
</comment>
<evidence type="ECO:0000313" key="12">
    <source>
        <dbReference type="Proteomes" id="UP001254848"/>
    </source>
</evidence>
<comment type="function">
    <text evidence="10">Catalyzes the transfer of an acyl group from acyl-phosphate (acyl-PO(4)) to glycerol-3-phosphate (G3P) to form lysophosphatidic acid (LPA). This enzyme utilizes acyl-phosphate as fatty acyl donor, but not acyl-CoA or acyl-ACP.</text>
</comment>
<comment type="catalytic activity">
    <reaction evidence="10">
        <text>an acyl phosphate + sn-glycerol 3-phosphate = a 1-acyl-sn-glycero-3-phosphate + phosphate</text>
        <dbReference type="Rhea" id="RHEA:34075"/>
        <dbReference type="ChEBI" id="CHEBI:43474"/>
        <dbReference type="ChEBI" id="CHEBI:57597"/>
        <dbReference type="ChEBI" id="CHEBI:57970"/>
        <dbReference type="ChEBI" id="CHEBI:59918"/>
        <dbReference type="EC" id="2.3.1.275"/>
    </reaction>
</comment>
<feature type="transmembrane region" description="Helical" evidence="10">
    <location>
        <begin position="6"/>
        <end position="26"/>
    </location>
</feature>
<name>A0ABU3NWL9_9FIRM</name>
<dbReference type="SMART" id="SM01207">
    <property type="entry name" value="G3P_acyltransf"/>
    <property type="match status" value="1"/>
</dbReference>
<keyword evidence="4 10" id="KW-0812">Transmembrane</keyword>
<feature type="transmembrane region" description="Helical" evidence="10">
    <location>
        <begin position="162"/>
        <end position="179"/>
    </location>
</feature>
<gene>
    <name evidence="10 11" type="primary">plsY</name>
    <name evidence="11" type="ORF">Q4T40_08140</name>
</gene>
<dbReference type="RefSeq" id="WP_413779725.1">
    <property type="nucleotide sequence ID" value="NZ_JAUOZS010000001.1"/>
</dbReference>
<dbReference type="EMBL" id="JAUOZS010000001">
    <property type="protein sequence ID" value="MDT8901205.1"/>
    <property type="molecule type" value="Genomic_DNA"/>
</dbReference>
<comment type="caution">
    <text evidence="11">The sequence shown here is derived from an EMBL/GenBank/DDBJ whole genome shotgun (WGS) entry which is preliminary data.</text>
</comment>
<keyword evidence="5 10" id="KW-1133">Transmembrane helix</keyword>
<evidence type="ECO:0000256" key="6">
    <source>
        <dbReference type="ARBA" id="ARBA00023098"/>
    </source>
</evidence>
<dbReference type="GO" id="GO:0004366">
    <property type="term" value="F:glycerol-3-phosphate O-acyltransferase activity"/>
    <property type="evidence" value="ECO:0007669"/>
    <property type="project" value="UniProtKB-EC"/>
</dbReference>
<proteinExistence type="inferred from homology"/>
<comment type="similarity">
    <text evidence="10">Belongs to the PlsY family.</text>
</comment>
<dbReference type="HAMAP" id="MF_01043">
    <property type="entry name" value="PlsY"/>
    <property type="match status" value="1"/>
</dbReference>
<keyword evidence="1 10" id="KW-1003">Cell membrane</keyword>
<evidence type="ECO:0000256" key="8">
    <source>
        <dbReference type="ARBA" id="ARBA00023209"/>
    </source>
</evidence>
<dbReference type="Proteomes" id="UP001254848">
    <property type="component" value="Unassembled WGS sequence"/>
</dbReference>
<keyword evidence="6 10" id="KW-0443">Lipid metabolism</keyword>
<keyword evidence="12" id="KW-1185">Reference proteome</keyword>
<evidence type="ECO:0000256" key="5">
    <source>
        <dbReference type="ARBA" id="ARBA00022989"/>
    </source>
</evidence>
<keyword evidence="2 10" id="KW-0444">Lipid biosynthesis</keyword>
<protein>
    <recommendedName>
        <fullName evidence="10">Glycerol-3-phosphate acyltransferase</fullName>
    </recommendedName>
    <alternativeName>
        <fullName evidence="10">Acyl-PO4 G3P acyltransferase</fullName>
    </alternativeName>
    <alternativeName>
        <fullName evidence="10">Acyl-phosphate--glycerol-3-phosphate acyltransferase</fullName>
    </alternativeName>
    <alternativeName>
        <fullName evidence="10">G3P acyltransferase</fullName>
        <shortName evidence="10">GPAT</shortName>
        <ecNumber evidence="10">2.3.1.275</ecNumber>
    </alternativeName>
    <alternativeName>
        <fullName evidence="10">Lysophosphatidic acid synthase</fullName>
        <shortName evidence="10">LPA synthase</shortName>
    </alternativeName>
</protein>
<evidence type="ECO:0000256" key="2">
    <source>
        <dbReference type="ARBA" id="ARBA00022516"/>
    </source>
</evidence>
<evidence type="ECO:0000256" key="1">
    <source>
        <dbReference type="ARBA" id="ARBA00022475"/>
    </source>
</evidence>
<dbReference type="EC" id="2.3.1.275" evidence="10"/>
<evidence type="ECO:0000256" key="9">
    <source>
        <dbReference type="ARBA" id="ARBA00023264"/>
    </source>
</evidence>
<keyword evidence="11" id="KW-0012">Acyltransferase</keyword>
<keyword evidence="9 10" id="KW-1208">Phospholipid metabolism</keyword>
<accession>A0ABU3NWL9</accession>
<dbReference type="InterPro" id="IPR003811">
    <property type="entry name" value="G3P_acylTferase_PlsY"/>
</dbReference>
<keyword evidence="7 10" id="KW-0472">Membrane</keyword>
<evidence type="ECO:0000256" key="3">
    <source>
        <dbReference type="ARBA" id="ARBA00022679"/>
    </source>
</evidence>
<comment type="subunit">
    <text evidence="10">Probably interacts with PlsX.</text>
</comment>
<reference evidence="11 12" key="1">
    <citation type="submission" date="2023-07" db="EMBL/GenBank/DDBJ databases">
        <title>The novel representative of Negativicutes class, Anaeroselena agilis gen. nov. sp. nov.</title>
        <authorList>
            <person name="Prokofeva M.I."/>
            <person name="Elcheninov A.G."/>
            <person name="Klyukina A."/>
            <person name="Kublanov I.V."/>
            <person name="Frolov E.N."/>
            <person name="Podosokorskaya O.A."/>
        </authorList>
    </citation>
    <scope>NUCLEOTIDE SEQUENCE [LARGE SCALE GENOMIC DNA]</scope>
    <source>
        <strain evidence="11 12">4137-cl</strain>
    </source>
</reference>
<keyword evidence="8 10" id="KW-0594">Phospholipid biosynthesis</keyword>
<sequence length="207" mass="22074">MDYFIVIALSYVIGSIPNGLIVGKFFKGVDIRQFGSKNIGATNVYRVLGPWPAFWVLVTDIAKGIAGVYIGKAVLGTPPAALLGGIAAIAGHNWSLFLGFKGGRGVATALGVIAVLMPKVTAIVFIVWAVIVALTRYVSLGSIVAAAIAPPLIWLFGERVEYLYFGLVAAIFVIVRHRPNIERLLKGQELKIKAGSASPEKKDTDKP</sequence>
<dbReference type="PANTHER" id="PTHR30309:SF0">
    <property type="entry name" value="GLYCEROL-3-PHOSPHATE ACYLTRANSFERASE-RELATED"/>
    <property type="match status" value="1"/>
</dbReference>
<organism evidence="11 12">
    <name type="scientific">Anaeroselena agilis</name>
    <dbReference type="NCBI Taxonomy" id="3063788"/>
    <lineage>
        <taxon>Bacteria</taxon>
        <taxon>Bacillati</taxon>
        <taxon>Bacillota</taxon>
        <taxon>Negativicutes</taxon>
        <taxon>Acetonemataceae</taxon>
        <taxon>Anaeroselena</taxon>
    </lineage>
</organism>
<evidence type="ECO:0000256" key="10">
    <source>
        <dbReference type="HAMAP-Rule" id="MF_01043"/>
    </source>
</evidence>
<comment type="pathway">
    <text evidence="10">Lipid metabolism; phospholipid metabolism.</text>
</comment>
<dbReference type="Pfam" id="PF02660">
    <property type="entry name" value="G3P_acyltransf"/>
    <property type="match status" value="1"/>
</dbReference>
<evidence type="ECO:0000313" key="11">
    <source>
        <dbReference type="EMBL" id="MDT8901205.1"/>
    </source>
</evidence>